<proteinExistence type="inferred from homology"/>
<dbReference type="AlphaFoldDB" id="A0AAD6RJR3"/>
<comment type="caution">
    <text evidence="4">The sequence shown here is derived from an EMBL/GenBank/DDBJ whole genome shotgun (WGS) entry which is preliminary data.</text>
</comment>
<name>A0AAD6RJR3_9ROSI</name>
<dbReference type="PROSITE" id="PS51375">
    <property type="entry name" value="PPR"/>
    <property type="match status" value="1"/>
</dbReference>
<dbReference type="EMBL" id="JAQIZT010000001">
    <property type="protein sequence ID" value="KAJ7010274.1"/>
    <property type="molecule type" value="Genomic_DNA"/>
</dbReference>
<reference evidence="4 5" key="1">
    <citation type="journal article" date="2023" name="Mol. Ecol. Resour.">
        <title>Chromosome-level genome assembly of a triploid poplar Populus alba 'Berolinensis'.</title>
        <authorList>
            <person name="Chen S."/>
            <person name="Yu Y."/>
            <person name="Wang X."/>
            <person name="Wang S."/>
            <person name="Zhang T."/>
            <person name="Zhou Y."/>
            <person name="He R."/>
            <person name="Meng N."/>
            <person name="Wang Y."/>
            <person name="Liu W."/>
            <person name="Liu Z."/>
            <person name="Liu J."/>
            <person name="Guo Q."/>
            <person name="Huang H."/>
            <person name="Sederoff R.R."/>
            <person name="Wang G."/>
            <person name="Qu G."/>
            <person name="Chen S."/>
        </authorList>
    </citation>
    <scope>NUCLEOTIDE SEQUENCE [LARGE SCALE GENOMIC DNA]</scope>
    <source>
        <strain evidence="4">SC-2020</strain>
    </source>
</reference>
<comment type="similarity">
    <text evidence="1">Belongs to the PPR family. P subfamily.</text>
</comment>
<evidence type="ECO:0000256" key="3">
    <source>
        <dbReference type="PROSITE-ProRule" id="PRU00708"/>
    </source>
</evidence>
<evidence type="ECO:0000256" key="2">
    <source>
        <dbReference type="ARBA" id="ARBA00022737"/>
    </source>
</evidence>
<evidence type="ECO:0008006" key="6">
    <source>
        <dbReference type="Google" id="ProtNLM"/>
    </source>
</evidence>
<dbReference type="Proteomes" id="UP001164929">
    <property type="component" value="Chromosome 1"/>
</dbReference>
<accession>A0AAD6RJR3</accession>
<dbReference type="InterPro" id="IPR011990">
    <property type="entry name" value="TPR-like_helical_dom_sf"/>
</dbReference>
<dbReference type="Pfam" id="PF01535">
    <property type="entry name" value="PPR"/>
    <property type="match status" value="2"/>
</dbReference>
<keyword evidence="2" id="KW-0677">Repeat</keyword>
<protein>
    <recommendedName>
        <fullName evidence="6">Pentatricopeptide repeat-containing protein</fullName>
    </recommendedName>
</protein>
<evidence type="ECO:0000256" key="1">
    <source>
        <dbReference type="ARBA" id="ARBA00007626"/>
    </source>
</evidence>
<keyword evidence="5" id="KW-1185">Reference proteome</keyword>
<gene>
    <name evidence="4" type="ORF">NC653_000884</name>
</gene>
<evidence type="ECO:0000313" key="5">
    <source>
        <dbReference type="Proteomes" id="UP001164929"/>
    </source>
</evidence>
<sequence>MKMKSMEAKPLLFLFLSNPSKSITISPFSHQLFALFSSSIDIPKLATNSEVVTTLTQEEVTKINLLIPRLCLLNHLNTAIQLITTSLVANPPPKSLSFSILTHSLTSQPDMTKPMSLLTILRHTPQAHSHLSPINTMLITSYIKKKRPKEALKVYNWMLRPGSPCKVEKIVFCVLVNGLCEIGWVLEGLKVLKDMVSVGFLPIGGLKERVYRSLLSEARVKEAVELDKALCDCFEDVSGEGDKKVIDLLDSLIRNWSELCFAIQEYQGTDSLSVSFFLKFLILVIFNYSYFTHCSSSSTIVICGVSNIFVKDFSLSAQMLQKRDPCLADKCAMFSTQISSAYHYRRLQELLLSELGMLKRRGKAPPKKGQGRGAVKRN</sequence>
<feature type="repeat" description="PPR" evidence="3">
    <location>
        <begin position="168"/>
        <end position="202"/>
    </location>
</feature>
<organism evidence="4 5">
    <name type="scientific">Populus alba x Populus x berolinensis</name>
    <dbReference type="NCBI Taxonomy" id="444605"/>
    <lineage>
        <taxon>Eukaryota</taxon>
        <taxon>Viridiplantae</taxon>
        <taxon>Streptophyta</taxon>
        <taxon>Embryophyta</taxon>
        <taxon>Tracheophyta</taxon>
        <taxon>Spermatophyta</taxon>
        <taxon>Magnoliopsida</taxon>
        <taxon>eudicotyledons</taxon>
        <taxon>Gunneridae</taxon>
        <taxon>Pentapetalae</taxon>
        <taxon>rosids</taxon>
        <taxon>fabids</taxon>
        <taxon>Malpighiales</taxon>
        <taxon>Salicaceae</taxon>
        <taxon>Saliceae</taxon>
        <taxon>Populus</taxon>
    </lineage>
</organism>
<evidence type="ECO:0000313" key="4">
    <source>
        <dbReference type="EMBL" id="KAJ7010274.1"/>
    </source>
</evidence>
<dbReference type="PANTHER" id="PTHR47941">
    <property type="entry name" value="PENTATRICOPEPTIDE REPEAT-CONTAINING PROTEIN 3, MITOCHONDRIAL"/>
    <property type="match status" value="1"/>
</dbReference>
<dbReference type="Gene3D" id="1.25.40.10">
    <property type="entry name" value="Tetratricopeptide repeat domain"/>
    <property type="match status" value="1"/>
</dbReference>
<dbReference type="NCBIfam" id="TIGR00756">
    <property type="entry name" value="PPR"/>
    <property type="match status" value="1"/>
</dbReference>
<dbReference type="InterPro" id="IPR002885">
    <property type="entry name" value="PPR_rpt"/>
</dbReference>